<dbReference type="Gene3D" id="3.30.1490.20">
    <property type="entry name" value="ATP-grasp fold, A domain"/>
    <property type="match status" value="1"/>
</dbReference>
<accession>C1BDT4</accession>
<dbReference type="InterPro" id="IPR003781">
    <property type="entry name" value="CoA-bd"/>
</dbReference>
<dbReference type="PANTHER" id="PTHR42793:SF1">
    <property type="entry name" value="PEPTIDYL-LYSINE N-ACETYLTRANSFERASE PATZ"/>
    <property type="match status" value="1"/>
</dbReference>
<protein>
    <submittedName>
        <fullName evidence="4">Putative acyl-CoA synthetase</fullName>
        <ecNumber evidence="4">6.2.1.-</ecNumber>
    </submittedName>
</protein>
<dbReference type="PROSITE" id="PS50975">
    <property type="entry name" value="ATP_GRASP"/>
    <property type="match status" value="1"/>
</dbReference>
<dbReference type="GO" id="GO:0016874">
    <property type="term" value="F:ligase activity"/>
    <property type="evidence" value="ECO:0007669"/>
    <property type="project" value="UniProtKB-KW"/>
</dbReference>
<dbReference type="Gene3D" id="3.30.470.20">
    <property type="entry name" value="ATP-grasp fold, B domain"/>
    <property type="match status" value="1"/>
</dbReference>
<dbReference type="InterPro" id="IPR016102">
    <property type="entry name" value="Succinyl-CoA_synth-like"/>
</dbReference>
<dbReference type="KEGG" id="rop:ROP_pROB02-01240"/>
<evidence type="ECO:0000256" key="2">
    <source>
        <dbReference type="SAM" id="MobiDB-lite"/>
    </source>
</evidence>
<dbReference type="Gene3D" id="3.40.50.720">
    <property type="entry name" value="NAD(P)-binding Rossmann-like Domain"/>
    <property type="match status" value="1"/>
</dbReference>
<feature type="domain" description="ATP-grasp" evidence="3">
    <location>
        <begin position="503"/>
        <end position="539"/>
    </location>
</feature>
<keyword evidence="4" id="KW-0436">Ligase</keyword>
<evidence type="ECO:0000259" key="3">
    <source>
        <dbReference type="PROSITE" id="PS50975"/>
    </source>
</evidence>
<dbReference type="Pfam" id="PF13549">
    <property type="entry name" value="ATP-grasp_5"/>
    <property type="match status" value="1"/>
</dbReference>
<dbReference type="Pfam" id="PF13380">
    <property type="entry name" value="CoA_binding_2"/>
    <property type="match status" value="1"/>
</dbReference>
<dbReference type="Proteomes" id="UP000002212">
    <property type="component" value="Plasmid pROB02"/>
</dbReference>
<dbReference type="InterPro" id="IPR036291">
    <property type="entry name" value="NAD(P)-bd_dom_sf"/>
</dbReference>
<dbReference type="PANTHER" id="PTHR42793">
    <property type="entry name" value="COA BINDING DOMAIN CONTAINING PROTEIN"/>
    <property type="match status" value="1"/>
</dbReference>
<dbReference type="SUPFAM" id="SSF52210">
    <property type="entry name" value="Succinyl-CoA synthetase domains"/>
    <property type="match status" value="2"/>
</dbReference>
<dbReference type="SUPFAM" id="SSF51735">
    <property type="entry name" value="NAD(P)-binding Rossmann-fold domains"/>
    <property type="match status" value="1"/>
</dbReference>
<geneLocation type="plasmid" evidence="4 5">
    <name>pROB02</name>
</geneLocation>
<keyword evidence="1" id="KW-0067">ATP-binding</keyword>
<dbReference type="RefSeq" id="WP_012687177.1">
    <property type="nucleotide sequence ID" value="NC_012521.1"/>
</dbReference>
<dbReference type="InterPro" id="IPR011761">
    <property type="entry name" value="ATP-grasp"/>
</dbReference>
<dbReference type="EMBL" id="AP011117">
    <property type="protein sequence ID" value="BAH47137.1"/>
    <property type="molecule type" value="Genomic_DNA"/>
</dbReference>
<organism evidence="4 5">
    <name type="scientific">Rhodococcus opacus (strain B4)</name>
    <dbReference type="NCBI Taxonomy" id="632772"/>
    <lineage>
        <taxon>Bacteria</taxon>
        <taxon>Bacillati</taxon>
        <taxon>Actinomycetota</taxon>
        <taxon>Actinomycetes</taxon>
        <taxon>Mycobacteriales</taxon>
        <taxon>Nocardiaceae</taxon>
        <taxon>Rhodococcus</taxon>
    </lineage>
</organism>
<dbReference type="Gene3D" id="3.40.50.261">
    <property type="entry name" value="Succinyl-CoA synthetase domains"/>
    <property type="match status" value="2"/>
</dbReference>
<evidence type="ECO:0000256" key="1">
    <source>
        <dbReference type="PROSITE-ProRule" id="PRU00409"/>
    </source>
</evidence>
<dbReference type="GO" id="GO:0046872">
    <property type="term" value="F:metal ion binding"/>
    <property type="evidence" value="ECO:0007669"/>
    <property type="project" value="InterPro"/>
</dbReference>
<keyword evidence="1" id="KW-0547">Nucleotide-binding</keyword>
<evidence type="ECO:0000313" key="5">
    <source>
        <dbReference type="Proteomes" id="UP000002212"/>
    </source>
</evidence>
<dbReference type="Pfam" id="PF13607">
    <property type="entry name" value="Succ_CoA_lig"/>
    <property type="match status" value="1"/>
</dbReference>
<keyword evidence="4" id="KW-0614">Plasmid</keyword>
<dbReference type="InterPro" id="IPR013815">
    <property type="entry name" value="ATP_grasp_subdomain_1"/>
</dbReference>
<dbReference type="PATRIC" id="fig|632772.20.peg.8504"/>
<reference evidence="4 5" key="1">
    <citation type="journal article" date="2005" name="J. Biosci. Bioeng.">
        <title>Isolation and characterization of benzene-tolerant Rhodococcus opacus strains.</title>
        <authorList>
            <person name="Na K.S."/>
            <person name="Kuroda A."/>
            <person name="Takiguchi N."/>
            <person name="Ikeda T."/>
            <person name="Ohtake H."/>
            <person name="Kato J."/>
        </authorList>
    </citation>
    <scope>NUCLEOTIDE SEQUENCE [LARGE SCALE GENOMIC DNA]</scope>
    <source>
        <strain evidence="4 5">B4</strain>
        <plasmid evidence="4">pROB02</plasmid>
    </source>
</reference>
<name>C1BDT4_RHOOB</name>
<dbReference type="HOGENOM" id="CLU_007415_3_1_11"/>
<dbReference type="SMART" id="SM00881">
    <property type="entry name" value="CoA_binding"/>
    <property type="match status" value="1"/>
</dbReference>
<dbReference type="OrthoDB" id="190266at2"/>
<proteinExistence type="predicted"/>
<dbReference type="AlphaFoldDB" id="C1BDT4"/>
<sequence length="711" mass="73730">MGNQTLANTPLDREALDRLLRPERIALVGASDKNLFSRRAFAQHHRVAAAKQLILVNPRSRQVHGVHTVPTCGDIDGGIDCAFLMTPQHATGEALIDAAAGGVKAAAVLGQGWAEEGSEGLQRQEELVALAEELGVVLLGPNHLGFANLWDGVAPCALGLDMPVEPGAFALVSQSGAVGSSMVGYAGRQDVRFSFVVTTGNEAMVTVADVVRYLVEDEHTRAIGIFAETIRKPAVFRAAARRAAELGKALIILKAGSSELAAQTAQAHTGALVGDDRVIDAVLRQDGVIRVRSVEDLICTGMLCAGTGPLRASGVGVMSVSGGACDLIADRGQDVGLRLPPLSSATKDQLAQVLPAYGHPQNPLDVTGSAATRPEVWRSAFESLAAEPTIGLIGAVTSLPTPGEPQRDDTFHAVGAAIRATGVPGVIFPQIDQIQNDHVREVKSASGVDIVLPSVERFALAAAGLGRWSDWLRTRPGRPAASSASHGDITLPGSGPLSELAGRDLLERAGIPAVPATLATSTDDAVAAAVRLGEPVALKMCSAQVAHKTELGGVELGVSGTTAVAAAYERLAARAQAAGVELDGVLVSPMRTGGVELLVGVTHDPDWGPVLAVAVGGALVELLDDSALRVLPVGPDEVRSMFEELRGYKLLTGFRGSKPADIDGLVDVVLRLSELALALGPSVESVEINPLLVDGDRIEALDVLVTRSVPS</sequence>
<dbReference type="GO" id="GO:0005524">
    <property type="term" value="F:ATP binding"/>
    <property type="evidence" value="ECO:0007669"/>
    <property type="project" value="UniProtKB-UniRule"/>
</dbReference>
<dbReference type="SUPFAM" id="SSF56059">
    <property type="entry name" value="Glutathione synthetase ATP-binding domain-like"/>
    <property type="match status" value="1"/>
</dbReference>
<dbReference type="InterPro" id="IPR032875">
    <property type="entry name" value="Succ_CoA_lig_flav_dom"/>
</dbReference>
<reference evidence="4 5" key="2">
    <citation type="submission" date="2009-03" db="EMBL/GenBank/DDBJ databases">
        <title>Comparison of the complete genome sequences of Rhodococcus erythropolis PR4 and Rhodococcus opacus B4.</title>
        <authorList>
            <person name="Takarada H."/>
            <person name="Sekine M."/>
            <person name="Hosoyama A."/>
            <person name="Yamada R."/>
            <person name="Fujisawa T."/>
            <person name="Omata S."/>
            <person name="Shimizu A."/>
            <person name="Tsukatani N."/>
            <person name="Tanikawa S."/>
            <person name="Fujita N."/>
            <person name="Harayama S."/>
        </authorList>
    </citation>
    <scope>NUCLEOTIDE SEQUENCE [LARGE SCALE GENOMIC DNA]</scope>
    <source>
        <strain evidence="4 5">B4</strain>
        <plasmid evidence="4 5">pROB02</plasmid>
    </source>
</reference>
<feature type="region of interest" description="Disordered" evidence="2">
    <location>
        <begin position="476"/>
        <end position="495"/>
    </location>
</feature>
<dbReference type="EC" id="6.2.1.-" evidence="4"/>
<evidence type="ECO:0000313" key="4">
    <source>
        <dbReference type="EMBL" id="BAH47137.1"/>
    </source>
</evidence>
<gene>
    <name evidence="4" type="ordered locus">ROP_pROB02-01240</name>
</gene>